<organism evidence="8 9">
    <name type="scientific">Penaeus vannamei</name>
    <name type="common">Whiteleg shrimp</name>
    <name type="synonym">Litopenaeus vannamei</name>
    <dbReference type="NCBI Taxonomy" id="6689"/>
    <lineage>
        <taxon>Eukaryota</taxon>
        <taxon>Metazoa</taxon>
        <taxon>Ecdysozoa</taxon>
        <taxon>Arthropoda</taxon>
        <taxon>Crustacea</taxon>
        <taxon>Multicrustacea</taxon>
        <taxon>Malacostraca</taxon>
        <taxon>Eumalacostraca</taxon>
        <taxon>Eucarida</taxon>
        <taxon>Decapoda</taxon>
        <taxon>Dendrobranchiata</taxon>
        <taxon>Penaeoidea</taxon>
        <taxon>Penaeidae</taxon>
        <taxon>Penaeus</taxon>
    </lineage>
</organism>
<evidence type="ECO:0000313" key="9">
    <source>
        <dbReference type="Proteomes" id="UP000283509"/>
    </source>
</evidence>
<feature type="compositionally biased region" description="Low complexity" evidence="6">
    <location>
        <begin position="673"/>
        <end position="694"/>
    </location>
</feature>
<dbReference type="AlphaFoldDB" id="A0A3R7NA85"/>
<keyword evidence="9" id="KW-1185">Reference proteome</keyword>
<dbReference type="Pfam" id="PF04046">
    <property type="entry name" value="PSP"/>
    <property type="match status" value="1"/>
</dbReference>
<feature type="compositionally biased region" description="Acidic residues" evidence="6">
    <location>
        <begin position="598"/>
        <end position="607"/>
    </location>
</feature>
<accession>A0A3R7NA85</accession>
<dbReference type="GO" id="GO:0003723">
    <property type="term" value="F:RNA binding"/>
    <property type="evidence" value="ECO:0007669"/>
    <property type="project" value="TreeGrafter"/>
</dbReference>
<keyword evidence="3" id="KW-0863">Zinc-finger</keyword>
<feature type="region of interest" description="Disordered" evidence="6">
    <location>
        <begin position="252"/>
        <end position="272"/>
    </location>
</feature>
<protein>
    <submittedName>
        <fullName evidence="8">Putative zinc finger CCHC domain-containing protein 8-like</fullName>
    </submittedName>
</protein>
<dbReference type="PANTHER" id="PTHR13316:SF0">
    <property type="entry name" value="ZINC FINGER CCHC DOMAIN-CONTAINING PROTEIN 8"/>
    <property type="match status" value="1"/>
</dbReference>
<feature type="compositionally biased region" description="Basic residues" evidence="6">
    <location>
        <begin position="697"/>
        <end position="709"/>
    </location>
</feature>
<reference evidence="8 9" key="1">
    <citation type="submission" date="2018-04" db="EMBL/GenBank/DDBJ databases">
        <authorList>
            <person name="Zhang X."/>
            <person name="Yuan J."/>
            <person name="Li F."/>
            <person name="Xiang J."/>
        </authorList>
    </citation>
    <scope>NUCLEOTIDE SEQUENCE [LARGE SCALE GENOMIC DNA]</scope>
    <source>
        <tissue evidence="8">Muscle</tissue>
    </source>
</reference>
<dbReference type="SMART" id="SM00581">
    <property type="entry name" value="PSP"/>
    <property type="match status" value="1"/>
</dbReference>
<comment type="caution">
    <text evidence="8">The sequence shown here is derived from an EMBL/GenBank/DDBJ whole genome shotgun (WGS) entry which is preliminary data.</text>
</comment>
<dbReference type="InterPro" id="IPR006568">
    <property type="entry name" value="PSP_pro-rich"/>
</dbReference>
<dbReference type="Proteomes" id="UP000283509">
    <property type="component" value="Unassembled WGS sequence"/>
</dbReference>
<dbReference type="GO" id="GO:0008270">
    <property type="term" value="F:zinc ion binding"/>
    <property type="evidence" value="ECO:0007669"/>
    <property type="project" value="UniProtKB-KW"/>
</dbReference>
<dbReference type="PANTHER" id="PTHR13316">
    <property type="entry name" value="ZINC FINGER, CCHC DOMAIN CONTAINING 8"/>
    <property type="match status" value="1"/>
</dbReference>
<evidence type="ECO:0000259" key="7">
    <source>
        <dbReference type="SMART" id="SM00581"/>
    </source>
</evidence>
<feature type="compositionally biased region" description="Pro residues" evidence="6">
    <location>
        <begin position="572"/>
        <end position="594"/>
    </location>
</feature>
<keyword evidence="2" id="KW-0479">Metal-binding</keyword>
<dbReference type="EMBL" id="QCYY01000951">
    <property type="protein sequence ID" value="ROT81603.1"/>
    <property type="molecule type" value="Genomic_DNA"/>
</dbReference>
<evidence type="ECO:0000256" key="3">
    <source>
        <dbReference type="ARBA" id="ARBA00022771"/>
    </source>
</evidence>
<feature type="domain" description="PSP proline-rich" evidence="7">
    <location>
        <begin position="400"/>
        <end position="452"/>
    </location>
</feature>
<evidence type="ECO:0000256" key="4">
    <source>
        <dbReference type="ARBA" id="ARBA00022833"/>
    </source>
</evidence>
<keyword evidence="4" id="KW-0862">Zinc</keyword>
<evidence type="ECO:0000256" key="2">
    <source>
        <dbReference type="ARBA" id="ARBA00022723"/>
    </source>
</evidence>
<name>A0A3R7NA85_PENVA</name>
<sequence>MEGCGGSETSSYAKQKSESLAGERTGNDEDSSVKEVPAVDVESSERNVPDRDHTVSSLSEIITLDSTADSSVITLDNSSCDSSSMKTDVENKSSDVATASDVISLDSTANSSVEEVQFITQADSSSMESDVQDKNNDAVASASGGITLDSTANSCAEEVQLITQAGTSGINECMQDTNSTKDTSSNNIITLDTTANSSVEDIQEITQADSSGMKEDMQNTSKGVTASSSSMFTLDSTVDSSIEEIQGIADVDSSSRKGDMQGTDNDIAGSPNGMFTIDATADDIVEDIQEEEVTMPEGISLDMEGDEEECSVGPVSRLDIVPSYDASFTGILTDVEYNMETGKKINDALPKMCCFNCLGDHNVSDCPKPQDMQRIAANRKKHNVTRVPNVRYHEDGENKFGHFQPGKLSENLRYALGLRPNQLPIFVYRMRVLGYPPGWLRDAEVHQADMKLYDATGKSVSHPDLEDGETDPVLVKYKPEKLVSFPGFNDAMPHRTREEGHLYNCPPMQPYHQRTEFLKYMNMNRAQAYKKKKLKSSSLKGNNTSEADAVLAAEMEVDDSELNRSAHIEFNPPLPSEPLPPPPPDDLPEPPPPPPEEKDMEEGEISEDSQASLGDLEEKRLKILRELEDAASQGATDEQKSKKEENPTPTKDRSSKTDVKSEAAETSEESRTSNRMSSDPSESENSLSSDTLESASKKMKQHHRSHSKGFKLGAAIPESCTPFTALPSADLWKVDVSDHINFDNLPDALGTWDKMKGLMNNIRKRVRELQAEEDE</sequence>
<dbReference type="InterPro" id="IPR052115">
    <property type="entry name" value="NEXT_complex_subunit_ZCCHC8"/>
</dbReference>
<reference evidence="8 9" key="2">
    <citation type="submission" date="2019-01" db="EMBL/GenBank/DDBJ databases">
        <title>The decoding of complex shrimp genome reveals the adaptation for benthos swimmer, frequently molting mechanism and breeding impact on genome.</title>
        <authorList>
            <person name="Sun Y."/>
            <person name="Gao Y."/>
            <person name="Yu Y."/>
        </authorList>
    </citation>
    <scope>NUCLEOTIDE SEQUENCE [LARGE SCALE GENOMIC DNA]</scope>
    <source>
        <tissue evidence="8">Muscle</tissue>
    </source>
</reference>
<proteinExistence type="predicted"/>
<feature type="region of interest" description="Disordered" evidence="6">
    <location>
        <begin position="567"/>
        <end position="711"/>
    </location>
</feature>
<dbReference type="STRING" id="6689.A0A3R7NA85"/>
<comment type="subcellular location">
    <subcellularLocation>
        <location evidence="1">Nucleus</location>
    </subcellularLocation>
</comment>
<dbReference type="GO" id="GO:0071013">
    <property type="term" value="C:catalytic step 2 spliceosome"/>
    <property type="evidence" value="ECO:0007669"/>
    <property type="project" value="TreeGrafter"/>
</dbReference>
<evidence type="ECO:0000313" key="8">
    <source>
        <dbReference type="EMBL" id="ROT81603.1"/>
    </source>
</evidence>
<feature type="compositionally biased region" description="Basic and acidic residues" evidence="6">
    <location>
        <begin position="616"/>
        <end position="628"/>
    </location>
</feature>
<dbReference type="OrthoDB" id="8026949at2759"/>
<evidence type="ECO:0000256" key="5">
    <source>
        <dbReference type="ARBA" id="ARBA00023242"/>
    </source>
</evidence>
<gene>
    <name evidence="8" type="ORF">C7M84_025276</name>
</gene>
<feature type="region of interest" description="Disordered" evidence="6">
    <location>
        <begin position="1"/>
        <end position="54"/>
    </location>
</feature>
<keyword evidence="5" id="KW-0539">Nucleus</keyword>
<feature type="compositionally biased region" description="Basic and acidic residues" evidence="6">
    <location>
        <begin position="43"/>
        <end position="54"/>
    </location>
</feature>
<evidence type="ECO:0000256" key="6">
    <source>
        <dbReference type="SAM" id="MobiDB-lite"/>
    </source>
</evidence>
<evidence type="ECO:0000256" key="1">
    <source>
        <dbReference type="ARBA" id="ARBA00004123"/>
    </source>
</evidence>
<feature type="compositionally biased region" description="Basic and acidic residues" evidence="6">
    <location>
        <begin position="637"/>
        <end position="672"/>
    </location>
</feature>